<evidence type="ECO:0000256" key="3">
    <source>
        <dbReference type="ARBA" id="ARBA00022723"/>
    </source>
</evidence>
<dbReference type="EMBL" id="AP019791">
    <property type="protein sequence ID" value="BBL78713.1"/>
    <property type="molecule type" value="Genomic_DNA"/>
</dbReference>
<keyword evidence="2 8" id="KW-0808">Transferase</keyword>
<dbReference type="GO" id="GO:0005525">
    <property type="term" value="F:GTP binding"/>
    <property type="evidence" value="ECO:0007669"/>
    <property type="project" value="UniProtKB-UniRule"/>
</dbReference>
<dbReference type="Proteomes" id="UP000318065">
    <property type="component" value="Chromosome"/>
</dbReference>
<evidence type="ECO:0000256" key="1">
    <source>
        <dbReference type="ARBA" id="ARBA00022490"/>
    </source>
</evidence>
<dbReference type="SUPFAM" id="SSF53448">
    <property type="entry name" value="Nucleotide-diphospho-sugar transferases"/>
    <property type="match status" value="1"/>
</dbReference>
<comment type="caution">
    <text evidence="8">Lacks conserved residue(s) required for the propagation of feature annotation.</text>
</comment>
<evidence type="ECO:0000259" key="9">
    <source>
        <dbReference type="Pfam" id="PF12804"/>
    </source>
</evidence>
<evidence type="ECO:0000256" key="8">
    <source>
        <dbReference type="HAMAP-Rule" id="MF_00316"/>
    </source>
</evidence>
<dbReference type="Pfam" id="PF12804">
    <property type="entry name" value="NTP_transf_3"/>
    <property type="match status" value="1"/>
</dbReference>
<dbReference type="AlphaFoldDB" id="A0A510HJ80"/>
<dbReference type="InterPro" id="IPR013482">
    <property type="entry name" value="Molybde_CF_guanTrfase"/>
</dbReference>
<evidence type="ECO:0000256" key="4">
    <source>
        <dbReference type="ARBA" id="ARBA00022741"/>
    </source>
</evidence>
<dbReference type="InterPro" id="IPR029044">
    <property type="entry name" value="Nucleotide-diphossugar_trans"/>
</dbReference>
<gene>
    <name evidence="8" type="primary">mobA</name>
    <name evidence="10" type="ORF">RxyAA322_05670</name>
</gene>
<name>A0A510HJ80_9ACTN</name>
<dbReference type="GO" id="GO:0005737">
    <property type="term" value="C:cytoplasm"/>
    <property type="evidence" value="ECO:0007669"/>
    <property type="project" value="UniProtKB-SubCell"/>
</dbReference>
<evidence type="ECO:0000313" key="10">
    <source>
        <dbReference type="EMBL" id="BBL78713.1"/>
    </source>
</evidence>
<feature type="binding site" evidence="8">
    <location>
        <begin position="8"/>
        <end position="10"/>
    </location>
    <ligand>
        <name>GTP</name>
        <dbReference type="ChEBI" id="CHEBI:37565"/>
    </ligand>
</feature>
<evidence type="ECO:0000313" key="11">
    <source>
        <dbReference type="Proteomes" id="UP000318065"/>
    </source>
</evidence>
<dbReference type="GO" id="GO:0006777">
    <property type="term" value="P:Mo-molybdopterin cofactor biosynthetic process"/>
    <property type="evidence" value="ECO:0007669"/>
    <property type="project" value="UniProtKB-KW"/>
</dbReference>
<keyword evidence="4 8" id="KW-0547">Nucleotide-binding</keyword>
<feature type="binding site" evidence="8">
    <location>
        <position position="63"/>
    </location>
    <ligand>
        <name>GTP</name>
        <dbReference type="ChEBI" id="CHEBI:37565"/>
    </ligand>
</feature>
<sequence>MDATCVILAGGGSRRMGRDKLGEEIGGVPLLHRVLSSLKGVCGEVLVAGDAGPCPPGVRRISDLRPGRQGPLAGMEAGLSEASFPTVFVVAGDMPFASAALAAHLVGLVAGGETRAAVPWHAGRAQPLFAAYDRGVLPVVSAELDAGRRSVNGVLERLGRVEYVEDLERFGDPALLLMSVNTPRDLEAARRVG</sequence>
<comment type="similarity">
    <text evidence="8">Belongs to the MobA family.</text>
</comment>
<comment type="function">
    <text evidence="8">Transfers a GMP moiety from GTP to Mo-molybdopterin (Mo-MPT) cofactor (Moco or molybdenum cofactor) to form Mo-molybdopterin guanine dinucleotide (Mo-MGD) cofactor.</text>
</comment>
<feature type="domain" description="MobA-like NTP transferase" evidence="9">
    <location>
        <begin position="5"/>
        <end position="151"/>
    </location>
</feature>
<keyword evidence="3 8" id="KW-0479">Metal-binding</keyword>
<feature type="binding site" evidence="8">
    <location>
        <position position="93"/>
    </location>
    <ligand>
        <name>Mg(2+)</name>
        <dbReference type="ChEBI" id="CHEBI:18420"/>
    </ligand>
</feature>
<feature type="binding site" evidence="8">
    <location>
        <position position="20"/>
    </location>
    <ligand>
        <name>GTP</name>
        <dbReference type="ChEBI" id="CHEBI:37565"/>
    </ligand>
</feature>
<keyword evidence="11" id="KW-1185">Reference proteome</keyword>
<dbReference type="InterPro" id="IPR025877">
    <property type="entry name" value="MobA-like_NTP_Trfase"/>
</dbReference>
<dbReference type="RefSeq" id="WP_172620641.1">
    <property type="nucleotide sequence ID" value="NZ_AP019791.1"/>
</dbReference>
<dbReference type="CDD" id="cd02503">
    <property type="entry name" value="MobA"/>
    <property type="match status" value="1"/>
</dbReference>
<comment type="catalytic activity">
    <reaction evidence="8">
        <text>Mo-molybdopterin + GTP + H(+) = Mo-molybdopterin guanine dinucleotide + diphosphate</text>
        <dbReference type="Rhea" id="RHEA:34243"/>
        <dbReference type="ChEBI" id="CHEBI:15378"/>
        <dbReference type="ChEBI" id="CHEBI:33019"/>
        <dbReference type="ChEBI" id="CHEBI:37565"/>
        <dbReference type="ChEBI" id="CHEBI:71302"/>
        <dbReference type="ChEBI" id="CHEBI:71310"/>
        <dbReference type="EC" id="2.7.7.77"/>
    </reaction>
</comment>
<keyword evidence="6 8" id="KW-0342">GTP-binding</keyword>
<organism evidence="10 11">
    <name type="scientific">Rubrobacter xylanophilus</name>
    <dbReference type="NCBI Taxonomy" id="49319"/>
    <lineage>
        <taxon>Bacteria</taxon>
        <taxon>Bacillati</taxon>
        <taxon>Actinomycetota</taxon>
        <taxon>Rubrobacteria</taxon>
        <taxon>Rubrobacterales</taxon>
        <taxon>Rubrobacteraceae</taxon>
        <taxon>Rubrobacter</taxon>
    </lineage>
</organism>
<keyword evidence="5 8" id="KW-0460">Magnesium</keyword>
<dbReference type="EC" id="2.7.7.77" evidence="8"/>
<keyword evidence="1 8" id="KW-0963">Cytoplasm</keyword>
<dbReference type="PANTHER" id="PTHR19136">
    <property type="entry name" value="MOLYBDENUM COFACTOR GUANYLYLTRANSFERASE"/>
    <property type="match status" value="1"/>
</dbReference>
<proteinExistence type="inferred from homology"/>
<reference evidence="10" key="1">
    <citation type="journal article" date="2019" name="Microbiol. Resour. Announc.">
        <title>Complete Genome Sequence of Rubrobacter xylanophilus Strain AA3-22, Isolated from Arima Onsen in Japan.</title>
        <authorList>
            <person name="Tomariguchi N."/>
            <person name="Miyazaki K."/>
        </authorList>
    </citation>
    <scope>NUCLEOTIDE SEQUENCE [LARGE SCALE GENOMIC DNA]</scope>
    <source>
        <strain evidence="10">AA3-22</strain>
    </source>
</reference>
<keyword evidence="7 8" id="KW-0501">Molybdenum cofactor biosynthesis</keyword>
<dbReference type="HAMAP" id="MF_00316">
    <property type="entry name" value="MobA"/>
    <property type="match status" value="1"/>
</dbReference>
<dbReference type="PANTHER" id="PTHR19136:SF81">
    <property type="entry name" value="MOLYBDENUM COFACTOR GUANYLYLTRANSFERASE"/>
    <property type="match status" value="1"/>
</dbReference>
<dbReference type="GO" id="GO:0061603">
    <property type="term" value="F:molybdenum cofactor guanylyltransferase activity"/>
    <property type="evidence" value="ECO:0007669"/>
    <property type="project" value="UniProtKB-EC"/>
</dbReference>
<protein>
    <recommendedName>
        <fullName evidence="8">Probable molybdenum cofactor guanylyltransferase</fullName>
        <shortName evidence="8">MoCo guanylyltransferase</shortName>
        <ecNumber evidence="8">2.7.7.77</ecNumber>
    </recommendedName>
    <alternativeName>
        <fullName evidence="8">GTP:molybdopterin guanylyltransferase</fullName>
    </alternativeName>
    <alternativeName>
        <fullName evidence="8">Mo-MPT guanylyltransferase</fullName>
    </alternativeName>
    <alternativeName>
        <fullName evidence="8">Molybdopterin guanylyltransferase</fullName>
    </alternativeName>
    <alternativeName>
        <fullName evidence="8">Molybdopterin-guanine dinucleotide synthase</fullName>
        <shortName evidence="8">MGD synthase</shortName>
    </alternativeName>
</protein>
<dbReference type="GO" id="GO:0046872">
    <property type="term" value="F:metal ion binding"/>
    <property type="evidence" value="ECO:0007669"/>
    <property type="project" value="UniProtKB-KW"/>
</dbReference>
<comment type="domain">
    <text evidence="8">The N-terminal domain determines nucleotide recognition and specific binding, while the C-terminal domain determines the specific binding to the target protein.</text>
</comment>
<evidence type="ECO:0000256" key="2">
    <source>
        <dbReference type="ARBA" id="ARBA00022679"/>
    </source>
</evidence>
<accession>A0A510HJ80</accession>
<evidence type="ECO:0000256" key="5">
    <source>
        <dbReference type="ARBA" id="ARBA00022842"/>
    </source>
</evidence>
<dbReference type="Gene3D" id="3.90.550.10">
    <property type="entry name" value="Spore Coat Polysaccharide Biosynthesis Protein SpsA, Chain A"/>
    <property type="match status" value="1"/>
</dbReference>
<evidence type="ECO:0000256" key="6">
    <source>
        <dbReference type="ARBA" id="ARBA00023134"/>
    </source>
</evidence>
<feature type="binding site" evidence="8">
    <location>
        <position position="93"/>
    </location>
    <ligand>
        <name>GTP</name>
        <dbReference type="ChEBI" id="CHEBI:37565"/>
    </ligand>
</feature>
<evidence type="ECO:0000256" key="7">
    <source>
        <dbReference type="ARBA" id="ARBA00023150"/>
    </source>
</evidence>
<comment type="cofactor">
    <cofactor evidence="8">
        <name>Mg(2+)</name>
        <dbReference type="ChEBI" id="CHEBI:18420"/>
    </cofactor>
</comment>
<comment type="subcellular location">
    <subcellularLocation>
        <location evidence="8">Cytoplasm</location>
    </subcellularLocation>
</comment>